<dbReference type="Proteomes" id="UP000501690">
    <property type="component" value="Linkage Group LG7"/>
</dbReference>
<keyword evidence="4" id="KW-1185">Reference proteome</keyword>
<feature type="compositionally biased region" description="Acidic residues" evidence="2">
    <location>
        <begin position="18"/>
        <end position="37"/>
    </location>
</feature>
<name>A0A4D6MLL9_VIGUN</name>
<keyword evidence="1" id="KW-0175">Coiled coil</keyword>
<evidence type="ECO:0000313" key="4">
    <source>
        <dbReference type="Proteomes" id="UP000501690"/>
    </source>
</evidence>
<reference evidence="3 4" key="1">
    <citation type="submission" date="2019-04" db="EMBL/GenBank/DDBJ databases">
        <title>An improved genome assembly and genetic linkage map for asparagus bean, Vigna unguiculata ssp. sesquipedialis.</title>
        <authorList>
            <person name="Xia Q."/>
            <person name="Zhang R."/>
            <person name="Dong Y."/>
        </authorList>
    </citation>
    <scope>NUCLEOTIDE SEQUENCE [LARGE SCALE GENOMIC DNA]</scope>
    <source>
        <tissue evidence="3">Leaf</tissue>
    </source>
</reference>
<accession>A0A4D6MLL9</accession>
<evidence type="ECO:0000256" key="1">
    <source>
        <dbReference type="SAM" id="Coils"/>
    </source>
</evidence>
<dbReference type="AlphaFoldDB" id="A0A4D6MLL9"/>
<feature type="region of interest" description="Disordered" evidence="2">
    <location>
        <begin position="65"/>
        <end position="105"/>
    </location>
</feature>
<feature type="compositionally biased region" description="Acidic residues" evidence="2">
    <location>
        <begin position="73"/>
        <end position="92"/>
    </location>
</feature>
<organism evidence="3 4">
    <name type="scientific">Vigna unguiculata</name>
    <name type="common">Cowpea</name>
    <dbReference type="NCBI Taxonomy" id="3917"/>
    <lineage>
        <taxon>Eukaryota</taxon>
        <taxon>Viridiplantae</taxon>
        <taxon>Streptophyta</taxon>
        <taxon>Embryophyta</taxon>
        <taxon>Tracheophyta</taxon>
        <taxon>Spermatophyta</taxon>
        <taxon>Magnoliopsida</taxon>
        <taxon>eudicotyledons</taxon>
        <taxon>Gunneridae</taxon>
        <taxon>Pentapetalae</taxon>
        <taxon>rosids</taxon>
        <taxon>fabids</taxon>
        <taxon>Fabales</taxon>
        <taxon>Fabaceae</taxon>
        <taxon>Papilionoideae</taxon>
        <taxon>50 kb inversion clade</taxon>
        <taxon>NPAAA clade</taxon>
        <taxon>indigoferoid/millettioid clade</taxon>
        <taxon>Phaseoleae</taxon>
        <taxon>Vigna</taxon>
    </lineage>
</organism>
<dbReference type="EMBL" id="CP039351">
    <property type="protein sequence ID" value="QCE01898.1"/>
    <property type="molecule type" value="Genomic_DNA"/>
</dbReference>
<evidence type="ECO:0000256" key="2">
    <source>
        <dbReference type="SAM" id="MobiDB-lite"/>
    </source>
</evidence>
<proteinExistence type="predicted"/>
<gene>
    <name evidence="3" type="ORF">DEO72_LG7g3198</name>
</gene>
<protein>
    <submittedName>
        <fullName evidence="3">Uncharacterized protein</fullName>
    </submittedName>
</protein>
<evidence type="ECO:0000313" key="3">
    <source>
        <dbReference type="EMBL" id="QCE01898.1"/>
    </source>
</evidence>
<sequence>MDNEVLEFDIGLGGGGEGEYDDDGGDIEHPMDEEELGDSSGGGGVSSSIWEIELMMDNEVLEFDIGLGGGGEGEYDDDGGDIEHPMDEEELGDSSGGGGGFYSGRSLEAKDDLDTNIRKLLNELESANRKCEIYRSNLLSVLKAVEDHKLELSVKVENIKISMKDGI</sequence>
<feature type="coiled-coil region" evidence="1">
    <location>
        <begin position="110"/>
        <end position="137"/>
    </location>
</feature>
<feature type="region of interest" description="Disordered" evidence="2">
    <location>
        <begin position="1"/>
        <end position="45"/>
    </location>
</feature>